<organism evidence="2 3">
    <name type="scientific">Phreatobacter cathodiphilus</name>
    <dbReference type="NCBI Taxonomy" id="1868589"/>
    <lineage>
        <taxon>Bacteria</taxon>
        <taxon>Pseudomonadati</taxon>
        <taxon>Pseudomonadota</taxon>
        <taxon>Alphaproteobacteria</taxon>
        <taxon>Hyphomicrobiales</taxon>
        <taxon>Phreatobacteraceae</taxon>
        <taxon>Phreatobacter</taxon>
    </lineage>
</organism>
<name>A0A2S0N8Y4_9HYPH</name>
<protein>
    <submittedName>
        <fullName evidence="2">Uncharacterized protein</fullName>
    </submittedName>
</protein>
<evidence type="ECO:0000313" key="3">
    <source>
        <dbReference type="Proteomes" id="UP000237889"/>
    </source>
</evidence>
<sequence>MDERETALRQDGFILGIATLGLVNGMHFSPLYDGAFVLLRPILATLFITSPVVQFYLSSLLLAVGSVLLAGIPAAVFERMTGRTTSDATSLTIWLAGTGLLALPAFGRLLGAF</sequence>
<keyword evidence="3" id="KW-1185">Reference proteome</keyword>
<dbReference type="KEGG" id="phr:C6569_05780"/>
<gene>
    <name evidence="2" type="ORF">C6569_05780</name>
</gene>
<accession>A0A2S0N8Y4</accession>
<dbReference type="OrthoDB" id="8080853at2"/>
<reference evidence="2 3" key="1">
    <citation type="submission" date="2018-03" db="EMBL/GenBank/DDBJ databases">
        <title>Genome sequencing of Phreatobacter sp.</title>
        <authorList>
            <person name="Kim S.-J."/>
            <person name="Heo J."/>
            <person name="Kwon S.-W."/>
        </authorList>
    </citation>
    <scope>NUCLEOTIDE SEQUENCE [LARGE SCALE GENOMIC DNA]</scope>
    <source>
        <strain evidence="2 3">S-12</strain>
    </source>
</reference>
<keyword evidence="1" id="KW-0472">Membrane</keyword>
<dbReference type="AlphaFoldDB" id="A0A2S0N8Y4"/>
<keyword evidence="1" id="KW-0812">Transmembrane</keyword>
<dbReference type="RefSeq" id="WP_106747951.1">
    <property type="nucleotide sequence ID" value="NZ_CP027668.1"/>
</dbReference>
<feature type="transmembrane region" description="Helical" evidence="1">
    <location>
        <begin position="52"/>
        <end position="76"/>
    </location>
</feature>
<feature type="transmembrane region" description="Helical" evidence="1">
    <location>
        <begin position="88"/>
        <end position="107"/>
    </location>
</feature>
<dbReference type="Proteomes" id="UP000237889">
    <property type="component" value="Chromosome"/>
</dbReference>
<keyword evidence="1" id="KW-1133">Transmembrane helix</keyword>
<feature type="transmembrane region" description="Helical" evidence="1">
    <location>
        <begin position="12"/>
        <end position="32"/>
    </location>
</feature>
<evidence type="ECO:0000313" key="2">
    <source>
        <dbReference type="EMBL" id="AVO44608.1"/>
    </source>
</evidence>
<evidence type="ECO:0000256" key="1">
    <source>
        <dbReference type="SAM" id="Phobius"/>
    </source>
</evidence>
<dbReference type="EMBL" id="CP027668">
    <property type="protein sequence ID" value="AVO44608.1"/>
    <property type="molecule type" value="Genomic_DNA"/>
</dbReference>
<proteinExistence type="predicted"/>